<keyword evidence="3 5" id="KW-0732">Signal</keyword>
<accession>A0A934QL04</accession>
<feature type="chain" id="PRO_5037760620" evidence="5">
    <location>
        <begin position="35"/>
        <end position="395"/>
    </location>
</feature>
<evidence type="ECO:0000313" key="7">
    <source>
        <dbReference type="EMBL" id="MBK1699128.1"/>
    </source>
</evidence>
<comment type="caution">
    <text evidence="7">The sequence shown here is derived from an EMBL/GenBank/DDBJ whole genome shotgun (WGS) entry which is preliminary data.</text>
</comment>
<comment type="subcellular location">
    <subcellularLocation>
        <location evidence="1">Cell envelope</location>
    </subcellularLocation>
</comment>
<dbReference type="AlphaFoldDB" id="A0A934QL04"/>
<gene>
    <name evidence="7" type="ORF">CKO21_17935</name>
</gene>
<dbReference type="SUPFAM" id="SSF53822">
    <property type="entry name" value="Periplasmic binding protein-like I"/>
    <property type="match status" value="1"/>
</dbReference>
<keyword evidence="8" id="KW-1185">Reference proteome</keyword>
<feature type="domain" description="Periplasmic binding protein" evidence="6">
    <location>
        <begin position="40"/>
        <end position="310"/>
    </location>
</feature>
<evidence type="ECO:0000256" key="3">
    <source>
        <dbReference type="ARBA" id="ARBA00022729"/>
    </source>
</evidence>
<feature type="region of interest" description="Disordered" evidence="4">
    <location>
        <begin position="375"/>
        <end position="395"/>
    </location>
</feature>
<dbReference type="EMBL" id="NRRE01000034">
    <property type="protein sequence ID" value="MBK1699128.1"/>
    <property type="molecule type" value="Genomic_DNA"/>
</dbReference>
<dbReference type="GO" id="GO:0030313">
    <property type="term" value="C:cell envelope"/>
    <property type="evidence" value="ECO:0007669"/>
    <property type="project" value="UniProtKB-SubCell"/>
</dbReference>
<dbReference type="PANTHER" id="PTHR46847">
    <property type="entry name" value="D-ALLOSE-BINDING PERIPLASMIC PROTEIN-RELATED"/>
    <property type="match status" value="1"/>
</dbReference>
<organism evidence="7 8">
    <name type="scientific">Rhodovibrio salinarum</name>
    <dbReference type="NCBI Taxonomy" id="1087"/>
    <lineage>
        <taxon>Bacteria</taxon>
        <taxon>Pseudomonadati</taxon>
        <taxon>Pseudomonadota</taxon>
        <taxon>Alphaproteobacteria</taxon>
        <taxon>Rhodospirillales</taxon>
        <taxon>Rhodovibrionaceae</taxon>
        <taxon>Rhodovibrio</taxon>
    </lineage>
</organism>
<dbReference type="Pfam" id="PF13407">
    <property type="entry name" value="Peripla_BP_4"/>
    <property type="match status" value="1"/>
</dbReference>
<proteinExistence type="inferred from homology"/>
<protein>
    <submittedName>
        <fullName evidence="7">Sugar ABC transporter substrate-binding protein</fullName>
    </submittedName>
</protein>
<evidence type="ECO:0000256" key="4">
    <source>
        <dbReference type="SAM" id="MobiDB-lite"/>
    </source>
</evidence>
<evidence type="ECO:0000256" key="2">
    <source>
        <dbReference type="ARBA" id="ARBA00007639"/>
    </source>
</evidence>
<dbReference type="Gene3D" id="3.40.50.2300">
    <property type="match status" value="2"/>
</dbReference>
<dbReference type="InterPro" id="IPR025997">
    <property type="entry name" value="SBP_2_dom"/>
</dbReference>
<feature type="signal peptide" evidence="5">
    <location>
        <begin position="1"/>
        <end position="34"/>
    </location>
</feature>
<evidence type="ECO:0000256" key="1">
    <source>
        <dbReference type="ARBA" id="ARBA00004196"/>
    </source>
</evidence>
<evidence type="ECO:0000259" key="6">
    <source>
        <dbReference type="Pfam" id="PF13407"/>
    </source>
</evidence>
<dbReference type="CDD" id="cd19998">
    <property type="entry name" value="PBP1_ABC_sugar_binding-like"/>
    <property type="match status" value="1"/>
</dbReference>
<dbReference type="Proteomes" id="UP000778970">
    <property type="component" value="Unassembled WGS sequence"/>
</dbReference>
<dbReference type="InterPro" id="IPR028082">
    <property type="entry name" value="Peripla_BP_I"/>
</dbReference>
<evidence type="ECO:0000256" key="5">
    <source>
        <dbReference type="SAM" id="SignalP"/>
    </source>
</evidence>
<name>A0A934QL04_9PROT</name>
<comment type="similarity">
    <text evidence="2">Belongs to the bacterial solute-binding protein 2 family.</text>
</comment>
<dbReference type="PANTHER" id="PTHR46847:SF1">
    <property type="entry name" value="D-ALLOSE-BINDING PERIPLASMIC PROTEIN-RELATED"/>
    <property type="match status" value="1"/>
</dbReference>
<evidence type="ECO:0000313" key="8">
    <source>
        <dbReference type="Proteomes" id="UP000778970"/>
    </source>
</evidence>
<dbReference type="GO" id="GO:0030246">
    <property type="term" value="F:carbohydrate binding"/>
    <property type="evidence" value="ECO:0007669"/>
    <property type="project" value="UniProtKB-ARBA"/>
</dbReference>
<reference evidence="7" key="2">
    <citation type="journal article" date="2020" name="Microorganisms">
        <title>Osmotic Adaptation and Compatible Solute Biosynthesis of Phototrophic Bacteria as Revealed from Genome Analyses.</title>
        <authorList>
            <person name="Imhoff J.F."/>
            <person name="Rahn T."/>
            <person name="Kunzel S."/>
            <person name="Keller A."/>
            <person name="Neulinger S.C."/>
        </authorList>
    </citation>
    <scope>NUCLEOTIDE SEQUENCE</scope>
    <source>
        <strain evidence="7">DSM 9154</strain>
    </source>
</reference>
<reference evidence="7" key="1">
    <citation type="submission" date="2017-08" db="EMBL/GenBank/DDBJ databases">
        <authorList>
            <person name="Imhoff J.F."/>
            <person name="Rahn T."/>
            <person name="Kuenzel S."/>
            <person name="Neulinger S.C."/>
        </authorList>
    </citation>
    <scope>NUCLEOTIDE SEQUENCE</scope>
    <source>
        <strain evidence="7">DSM 9154</strain>
    </source>
</reference>
<sequence length="395" mass="42366">MGGRSMKRITCAVCLATGLLALAGAVFGPSPAQAKEPYKIYLSMSYIGNDWQAEAQRMVKAMAAHPDYKDRVDLEVQVSGANAQKQIQQINAMVQAGADAIVVYPISPTALKQVVRHACNRGVFIIAYDAEITADCAHNVTIDQTEAGRVTAEWLAEELGGEGDVVLVTGVPGTSVDKKRTAAAKEVFDRHEGINVIAEAPGMWSQAVAREKLSQITATHHWDTIDGLWMQVGCYTAAKMQLEAGVADADVIPCAGESANGHRVQMLPKGAIEGADGHYRPIGYRSISYGSPPYSGALALKIAVASLEGKTVPKQVTLPLPIAKTGEMEFCEEGTWEEMRNGCNVFDPSLVPPGWFADIYGPWTPEVGFRAALNGEPEDGGTAPFEEEFDQIKAE</sequence>